<dbReference type="EMBL" id="LT607412">
    <property type="protein sequence ID" value="SCF12101.1"/>
    <property type="molecule type" value="Genomic_DNA"/>
</dbReference>
<dbReference type="InterPro" id="IPR020841">
    <property type="entry name" value="PKS_Beta-ketoAc_synthase_dom"/>
</dbReference>
<evidence type="ECO:0000256" key="3">
    <source>
        <dbReference type="RuleBase" id="RU003694"/>
    </source>
</evidence>
<evidence type="ECO:0000313" key="5">
    <source>
        <dbReference type="EMBL" id="SCF12101.1"/>
    </source>
</evidence>
<evidence type="ECO:0000313" key="6">
    <source>
        <dbReference type="Proteomes" id="UP000198243"/>
    </source>
</evidence>
<comment type="similarity">
    <text evidence="1 3">Belongs to the thiolase-like superfamily. Beta-ketoacyl-ACP synthases family.</text>
</comment>
<dbReference type="InterPro" id="IPR014030">
    <property type="entry name" value="Ketoacyl_synth_N"/>
</dbReference>
<organism evidence="5 6">
    <name type="scientific">Micromonospora coriariae</name>
    <dbReference type="NCBI Taxonomy" id="285665"/>
    <lineage>
        <taxon>Bacteria</taxon>
        <taxon>Bacillati</taxon>
        <taxon>Actinomycetota</taxon>
        <taxon>Actinomycetes</taxon>
        <taxon>Micromonosporales</taxon>
        <taxon>Micromonosporaceae</taxon>
        <taxon>Micromonospora</taxon>
    </lineage>
</organism>
<dbReference type="SUPFAM" id="SSF53901">
    <property type="entry name" value="Thiolase-like"/>
    <property type="match status" value="2"/>
</dbReference>
<dbReference type="InterPro" id="IPR018201">
    <property type="entry name" value="Ketoacyl_synth_AS"/>
</dbReference>
<keyword evidence="2 3" id="KW-0808">Transferase</keyword>
<sequence>MHRVVVTGLGPVSGIGIGVDEFTAGLRSGRSAAAPITSFDATGFPHHWAGEVPAFRPEALLRRLRIADWGRSALFAAAAARLAVTDAGLPLATIDPGRVGAVVGTTSGESTVVEQLTAELVEGGYPAMSVEALRQAPAERLSYAVSAELGLAGESVTLTTACSASNYAIGYAYDLLCCGEADVMVAGGADSVCRWAHAGFFRLGALTERACRPFDRDRSGILTGEGGAALVLETLEHAQARGARIYAEVLGYGVNCDAHHMVAPNEESVAACMRLAQDNAGVKPEDVDYISTHGTGTPANDLCEARAIRAVFGDRVPPVSSIKSMLGHTMGAASGFGAIATTLGIRHGFLPPTINWANPDPELSWIDPVPNTARSATVRVAQNNGFAFGGNNAITIFGAIR</sequence>
<proteinExistence type="inferred from homology"/>
<dbReference type="GO" id="GO:0006633">
    <property type="term" value="P:fatty acid biosynthetic process"/>
    <property type="evidence" value="ECO:0007669"/>
    <property type="project" value="InterPro"/>
</dbReference>
<protein>
    <submittedName>
        <fullName evidence="5">3-oxoacyl-[acyl-carrier-protein] synthase II</fullName>
    </submittedName>
</protein>
<dbReference type="PROSITE" id="PS00606">
    <property type="entry name" value="KS3_1"/>
    <property type="match status" value="1"/>
</dbReference>
<dbReference type="InterPro" id="IPR000794">
    <property type="entry name" value="Beta-ketoacyl_synthase"/>
</dbReference>
<reference evidence="6" key="1">
    <citation type="submission" date="2016-06" db="EMBL/GenBank/DDBJ databases">
        <authorList>
            <person name="Varghese N."/>
            <person name="Submissions Spin"/>
        </authorList>
    </citation>
    <scope>NUCLEOTIDE SEQUENCE [LARGE SCALE GENOMIC DNA]</scope>
    <source>
        <strain evidence="6">DSM 44875</strain>
    </source>
</reference>
<dbReference type="PANTHER" id="PTHR11712:SF336">
    <property type="entry name" value="3-OXOACYL-[ACYL-CARRIER-PROTEIN] SYNTHASE, MITOCHONDRIAL"/>
    <property type="match status" value="1"/>
</dbReference>
<dbReference type="InterPro" id="IPR016039">
    <property type="entry name" value="Thiolase-like"/>
</dbReference>
<dbReference type="InterPro" id="IPR014031">
    <property type="entry name" value="Ketoacyl_synth_C"/>
</dbReference>
<gene>
    <name evidence="5" type="ORF">GA0070607_5784</name>
</gene>
<dbReference type="RefSeq" id="WP_089020953.1">
    <property type="nucleotide sequence ID" value="NZ_LT607412.1"/>
</dbReference>
<dbReference type="PROSITE" id="PS52004">
    <property type="entry name" value="KS3_2"/>
    <property type="match status" value="1"/>
</dbReference>
<dbReference type="Gene3D" id="3.40.47.10">
    <property type="match status" value="1"/>
</dbReference>
<dbReference type="GO" id="GO:0004315">
    <property type="term" value="F:3-oxoacyl-[acyl-carrier-protein] synthase activity"/>
    <property type="evidence" value="ECO:0007669"/>
    <property type="project" value="InterPro"/>
</dbReference>
<dbReference type="Pfam" id="PF02801">
    <property type="entry name" value="Ketoacyl-synt_C"/>
    <property type="match status" value="1"/>
</dbReference>
<dbReference type="Pfam" id="PF00109">
    <property type="entry name" value="ketoacyl-synt"/>
    <property type="match status" value="1"/>
</dbReference>
<dbReference type="SMART" id="SM00825">
    <property type="entry name" value="PKS_KS"/>
    <property type="match status" value="1"/>
</dbReference>
<dbReference type="GO" id="GO:0005829">
    <property type="term" value="C:cytosol"/>
    <property type="evidence" value="ECO:0007669"/>
    <property type="project" value="TreeGrafter"/>
</dbReference>
<dbReference type="CDD" id="cd00834">
    <property type="entry name" value="KAS_I_II"/>
    <property type="match status" value="1"/>
</dbReference>
<dbReference type="Proteomes" id="UP000198243">
    <property type="component" value="Chromosome I"/>
</dbReference>
<evidence type="ECO:0000256" key="2">
    <source>
        <dbReference type="ARBA" id="ARBA00022679"/>
    </source>
</evidence>
<evidence type="ECO:0000256" key="1">
    <source>
        <dbReference type="ARBA" id="ARBA00008467"/>
    </source>
</evidence>
<feature type="domain" description="Ketosynthase family 3 (KS3)" evidence="4">
    <location>
        <begin position="1"/>
        <end position="399"/>
    </location>
</feature>
<accession>A0A1C4XVI0</accession>
<evidence type="ECO:0000259" key="4">
    <source>
        <dbReference type="PROSITE" id="PS52004"/>
    </source>
</evidence>
<name>A0A1C4XVI0_9ACTN</name>
<dbReference type="PANTHER" id="PTHR11712">
    <property type="entry name" value="POLYKETIDE SYNTHASE-RELATED"/>
    <property type="match status" value="1"/>
</dbReference>
<dbReference type="OrthoDB" id="9808669at2"/>
<dbReference type="AlphaFoldDB" id="A0A1C4XVI0"/>
<keyword evidence="6" id="KW-1185">Reference proteome</keyword>